<sequence length="123" mass="14381">MSKVIPTNHFKKQRKKVKKNPRWHSIFHGEVPFPDDHRSPWEYVINCFLNDEPIPDYFYEHSITLTAQQKSQIKNRLGSLSQVEIKGLDLHFDGHNGDHLLLYIRTNQGIVYLVGIGTHSDLF</sequence>
<organism evidence="1 2">
    <name type="scientific">Limosilactobacillus reuteri CF48-3A</name>
    <dbReference type="NCBI Taxonomy" id="525341"/>
    <lineage>
        <taxon>Bacteria</taxon>
        <taxon>Bacillati</taxon>
        <taxon>Bacillota</taxon>
        <taxon>Bacilli</taxon>
        <taxon>Lactobacillales</taxon>
        <taxon>Lactobacillaceae</taxon>
        <taxon>Limosilactobacillus</taxon>
    </lineage>
</organism>
<gene>
    <name evidence="1" type="ORF">HMPREF0534_1409</name>
</gene>
<dbReference type="Gene3D" id="3.30.2310.20">
    <property type="entry name" value="RelE-like"/>
    <property type="match status" value="1"/>
</dbReference>
<name>A0A8D9RYI2_LIMRT</name>
<dbReference type="SUPFAM" id="SSF143011">
    <property type="entry name" value="RelE-like"/>
    <property type="match status" value="1"/>
</dbReference>
<reference evidence="1 2" key="1">
    <citation type="submission" date="2009-01" db="EMBL/GenBank/DDBJ databases">
        <authorList>
            <person name="Qin X."/>
            <person name="Bachman B."/>
            <person name="Battles P."/>
            <person name="Bell A."/>
            <person name="Bess C."/>
            <person name="Bickham C."/>
            <person name="Chaboub L."/>
            <person name="Chen D."/>
            <person name="Coyle M."/>
            <person name="Deiros D.R."/>
            <person name="Dinh H."/>
            <person name="Forbes L."/>
            <person name="Fowler G."/>
            <person name="Francisco L."/>
            <person name="Fu Q."/>
            <person name="Gubbala S."/>
            <person name="Hale W."/>
            <person name="Han Y."/>
            <person name="Hemphill L."/>
            <person name="Highlander S.K."/>
            <person name="Hirani K."/>
            <person name="Hogues M."/>
            <person name="Jackson L."/>
            <person name="Jakkamsetti A."/>
            <person name="Javaid M."/>
            <person name="Jiang H."/>
            <person name="Korchina V."/>
            <person name="Kovar C."/>
            <person name="Lara F."/>
            <person name="Lee S."/>
            <person name="Mata R."/>
            <person name="Mathew T."/>
            <person name="Moen C."/>
            <person name="Morales K."/>
            <person name="Munidasa M."/>
            <person name="Nazareth L."/>
            <person name="Ngo R."/>
            <person name="Nguyen L."/>
            <person name="Okwuonu G."/>
            <person name="Ongeri F."/>
            <person name="Patil S."/>
            <person name="Petrosino J."/>
            <person name="Pham C."/>
            <person name="Pham P."/>
            <person name="Pu L.-L."/>
            <person name="Puazo M."/>
            <person name="Raj R."/>
            <person name="Reid J."/>
            <person name="Rouhana J."/>
            <person name="Saada N."/>
            <person name="Shang Y."/>
            <person name="Simmons D."/>
            <person name="Thornton R."/>
            <person name="Warren J."/>
            <person name="Weissenberger G."/>
            <person name="Zhang J."/>
            <person name="Zhang L."/>
            <person name="Zhou C."/>
            <person name="Zhu D."/>
            <person name="Muzny D."/>
            <person name="Worley K."/>
            <person name="Gibbs R."/>
        </authorList>
    </citation>
    <scope>NUCLEOTIDE SEQUENCE [LARGE SCALE GENOMIC DNA]</scope>
    <source>
        <strain evidence="1 2">CF48-3A</strain>
    </source>
</reference>
<evidence type="ECO:0008006" key="3">
    <source>
        <dbReference type="Google" id="ProtNLM"/>
    </source>
</evidence>
<dbReference type="EMBL" id="ACHG01000149">
    <property type="protein sequence ID" value="EEI65266.1"/>
    <property type="molecule type" value="Genomic_DNA"/>
</dbReference>
<dbReference type="Proteomes" id="UP000003419">
    <property type="component" value="Unassembled WGS sequence"/>
</dbReference>
<dbReference type="RefSeq" id="WP_003672434.1">
    <property type="nucleotide sequence ID" value="NZ_GG693693.1"/>
</dbReference>
<dbReference type="AlphaFoldDB" id="A0A8D9RYI2"/>
<comment type="caution">
    <text evidence="1">The sequence shown here is derived from an EMBL/GenBank/DDBJ whole genome shotgun (WGS) entry which is preliminary data.</text>
</comment>
<dbReference type="InterPro" id="IPR035093">
    <property type="entry name" value="RelE/ParE_toxin_dom_sf"/>
</dbReference>
<protein>
    <recommendedName>
        <fullName evidence="3">Replication associated protein</fullName>
    </recommendedName>
</protein>
<evidence type="ECO:0000313" key="2">
    <source>
        <dbReference type="Proteomes" id="UP000003419"/>
    </source>
</evidence>
<proteinExistence type="predicted"/>
<evidence type="ECO:0000313" key="1">
    <source>
        <dbReference type="EMBL" id="EEI65266.1"/>
    </source>
</evidence>
<accession>A0A8D9RYI2</accession>